<dbReference type="Proteomes" id="UP000550714">
    <property type="component" value="Unassembled WGS sequence"/>
</dbReference>
<sequence length="152" mass="15883">MPDFGEVPEPTGGGVGSAAGMRIGAGAAGALAKQVGDAQAQSGALLDSAKGGGFRVSENAAQPIRDALTEAQQDLASIMDEAWVLSEEPKLGSGPYAQQVAQHVRQSGDGDQGVIPMLEQLRKVISQSEEALKVAMDNYREAEDQQKNTFKQ</sequence>
<dbReference type="EMBL" id="JACHWU010000001">
    <property type="protein sequence ID" value="MBB3050347.1"/>
    <property type="molecule type" value="Genomic_DNA"/>
</dbReference>
<keyword evidence="1" id="KW-0175">Coiled coil</keyword>
<evidence type="ECO:0000313" key="3">
    <source>
        <dbReference type="EMBL" id="MBB3050347.1"/>
    </source>
</evidence>
<name>A0A839S0S6_9PSEU</name>
<protein>
    <recommendedName>
        <fullName evidence="5">Excreted virulence factor EspC (Type VII ESX diderm)</fullName>
    </recommendedName>
</protein>
<evidence type="ECO:0000313" key="4">
    <source>
        <dbReference type="Proteomes" id="UP000550714"/>
    </source>
</evidence>
<evidence type="ECO:0000256" key="1">
    <source>
        <dbReference type="SAM" id="Coils"/>
    </source>
</evidence>
<dbReference type="RefSeq" id="WP_183649382.1">
    <property type="nucleotide sequence ID" value="NZ_JACHWU010000001.1"/>
</dbReference>
<evidence type="ECO:0000256" key="2">
    <source>
        <dbReference type="SAM" id="MobiDB-lite"/>
    </source>
</evidence>
<feature type="coiled-coil region" evidence="1">
    <location>
        <begin position="118"/>
        <end position="145"/>
    </location>
</feature>
<proteinExistence type="predicted"/>
<evidence type="ECO:0008006" key="5">
    <source>
        <dbReference type="Google" id="ProtNLM"/>
    </source>
</evidence>
<keyword evidence="4" id="KW-1185">Reference proteome</keyword>
<reference evidence="3 4" key="1">
    <citation type="submission" date="2020-08" db="EMBL/GenBank/DDBJ databases">
        <title>Genomic Encyclopedia of Type Strains, Phase III (KMG-III): the genomes of soil and plant-associated and newly described type strains.</title>
        <authorList>
            <person name="Whitman W."/>
        </authorList>
    </citation>
    <scope>NUCLEOTIDE SEQUENCE [LARGE SCALE GENOMIC DNA]</scope>
    <source>
        <strain evidence="3 4">CECT 8577</strain>
    </source>
</reference>
<feature type="region of interest" description="Disordered" evidence="2">
    <location>
        <begin position="1"/>
        <end position="20"/>
    </location>
</feature>
<accession>A0A839S0S6</accession>
<feature type="compositionally biased region" description="Low complexity" evidence="2">
    <location>
        <begin position="1"/>
        <end position="10"/>
    </location>
</feature>
<gene>
    <name evidence="3" type="ORF">FHS23_001342</name>
</gene>
<comment type="caution">
    <text evidence="3">The sequence shown here is derived from an EMBL/GenBank/DDBJ whole genome shotgun (WGS) entry which is preliminary data.</text>
</comment>
<organism evidence="3 4">
    <name type="scientific">Prauserella isguenensis</name>
    <dbReference type="NCBI Taxonomy" id="1470180"/>
    <lineage>
        <taxon>Bacteria</taxon>
        <taxon>Bacillati</taxon>
        <taxon>Actinomycetota</taxon>
        <taxon>Actinomycetes</taxon>
        <taxon>Pseudonocardiales</taxon>
        <taxon>Pseudonocardiaceae</taxon>
        <taxon>Prauserella</taxon>
    </lineage>
</organism>
<dbReference type="AlphaFoldDB" id="A0A839S0S6"/>